<sequence>MRAPADGRPAGPAHRARLSGRLLELDGAARALVHEAMAVYKTIGADLPEAVPFRPLGLPAWDAPWIAPALRTPATTYLTVWRRPGADAAATLRLPHLRDTPARIEVLHPSAARPGSVRRPDTAELGLTLPIAPSAVLLRVTPTDPGAP</sequence>
<dbReference type="Proteomes" id="UP001278571">
    <property type="component" value="Unassembled WGS sequence"/>
</dbReference>
<evidence type="ECO:0000313" key="2">
    <source>
        <dbReference type="Proteomes" id="UP001278571"/>
    </source>
</evidence>
<protein>
    <recommendedName>
        <fullName evidence="3">Glycosyl hydrolases family 38 C-terminal beta sandwich domain-containing protein</fullName>
    </recommendedName>
</protein>
<reference evidence="1 2" key="1">
    <citation type="submission" date="2023-10" db="EMBL/GenBank/DDBJ databases">
        <authorList>
            <person name="Wang X.X."/>
        </authorList>
    </citation>
    <scope>NUCLEOTIDE SEQUENCE [LARGE SCALE GENOMIC DNA]</scope>
    <source>
        <strain evidence="1 2">NBRC 12816</strain>
    </source>
</reference>
<dbReference type="RefSeq" id="WP_319010522.1">
    <property type="nucleotide sequence ID" value="NZ_JAWJZF010000377.1"/>
</dbReference>
<evidence type="ECO:0000313" key="1">
    <source>
        <dbReference type="EMBL" id="MDX2294203.1"/>
    </source>
</evidence>
<dbReference type="EMBL" id="JAWJZF010000377">
    <property type="protein sequence ID" value="MDX2294203.1"/>
    <property type="molecule type" value="Genomic_DNA"/>
</dbReference>
<evidence type="ECO:0008006" key="3">
    <source>
        <dbReference type="Google" id="ProtNLM"/>
    </source>
</evidence>
<keyword evidence="2" id="KW-1185">Reference proteome</keyword>
<proteinExistence type="predicted"/>
<organism evidence="1 2">
    <name type="scientific">Streptomyces roseolus</name>
    <dbReference type="NCBI Taxonomy" id="67358"/>
    <lineage>
        <taxon>Bacteria</taxon>
        <taxon>Bacillati</taxon>
        <taxon>Actinomycetota</taxon>
        <taxon>Actinomycetes</taxon>
        <taxon>Kitasatosporales</taxon>
        <taxon>Streptomycetaceae</taxon>
        <taxon>Streptomyces</taxon>
    </lineage>
</organism>
<name>A0ABU4K8Y3_9ACTN</name>
<comment type="caution">
    <text evidence="1">The sequence shown here is derived from an EMBL/GenBank/DDBJ whole genome shotgun (WGS) entry which is preliminary data.</text>
</comment>
<gene>
    <name evidence="1" type="ORF">R2363_18730</name>
</gene>
<accession>A0ABU4K8Y3</accession>